<accession>A0A7S3AV98</accession>
<gene>
    <name evidence="2" type="ORF">HERI1096_LOCUS16959</name>
</gene>
<sequence>MLGWSTSGWNVTKVAHPHGFVLVIDGFLPPSLADTWHTVLSSTWYDSSACRHGTGPCDGPSCAWLYTTNDNGGNRKIRSVQRIAERRAAAESLRRKGRFCYSKWELTASHELYPSVGALMSMPVMRKQIAGLLGYDTKDTMGNIADYFVTAFDEGDFLSTHNDGSSGSAAWVLHLAKGWDKSRGGELRFDSSVNQPTDFAPAFNRMSLFLTRVANSTPHDYVWHEVLPVRPAPPRRRLQMMPGVPTASQPRFGLTGWYMTPHDHFTRADIIQNELMKAVSNKAGRCY</sequence>
<feature type="domain" description="Prolyl 4-hydroxylase alpha subunit Fe(2+) 2OG dioxygenase" evidence="1">
    <location>
        <begin position="150"/>
        <end position="239"/>
    </location>
</feature>
<dbReference type="Gene3D" id="2.60.120.620">
    <property type="entry name" value="q2cbj1_9rhob like domain"/>
    <property type="match status" value="1"/>
</dbReference>
<name>A0A7S3AV98_9EUKA</name>
<reference evidence="2" key="1">
    <citation type="submission" date="2021-01" db="EMBL/GenBank/DDBJ databases">
        <authorList>
            <person name="Corre E."/>
            <person name="Pelletier E."/>
            <person name="Niang G."/>
            <person name="Scheremetjew M."/>
            <person name="Finn R."/>
            <person name="Kale V."/>
            <person name="Holt S."/>
            <person name="Cochrane G."/>
            <person name="Meng A."/>
            <person name="Brown T."/>
            <person name="Cohen L."/>
        </authorList>
    </citation>
    <scope>NUCLEOTIDE SEQUENCE</scope>
    <source>
        <strain evidence="2">CCMP281</strain>
    </source>
</reference>
<protein>
    <recommendedName>
        <fullName evidence="1">Prolyl 4-hydroxylase alpha subunit Fe(2+) 2OG dioxygenase domain-containing protein</fullName>
    </recommendedName>
</protein>
<dbReference type="Pfam" id="PF13640">
    <property type="entry name" value="2OG-FeII_Oxy_3"/>
    <property type="match status" value="1"/>
</dbReference>
<dbReference type="InterPro" id="IPR044862">
    <property type="entry name" value="Pro_4_hyd_alph_FE2OG_OXY"/>
</dbReference>
<organism evidence="2">
    <name type="scientific">Haptolina ericina</name>
    <dbReference type="NCBI Taxonomy" id="156174"/>
    <lineage>
        <taxon>Eukaryota</taxon>
        <taxon>Haptista</taxon>
        <taxon>Haptophyta</taxon>
        <taxon>Prymnesiophyceae</taxon>
        <taxon>Prymnesiales</taxon>
        <taxon>Prymnesiaceae</taxon>
        <taxon>Haptolina</taxon>
    </lineage>
</organism>
<dbReference type="EMBL" id="HBHX01030457">
    <property type="protein sequence ID" value="CAE0116274.1"/>
    <property type="molecule type" value="Transcribed_RNA"/>
</dbReference>
<evidence type="ECO:0000259" key="1">
    <source>
        <dbReference type="Pfam" id="PF13640"/>
    </source>
</evidence>
<dbReference type="AlphaFoldDB" id="A0A7S3AV98"/>
<proteinExistence type="predicted"/>
<evidence type="ECO:0000313" key="2">
    <source>
        <dbReference type="EMBL" id="CAE0116274.1"/>
    </source>
</evidence>